<evidence type="ECO:0000313" key="2">
    <source>
        <dbReference type="Proteomes" id="UP000277579"/>
    </source>
</evidence>
<keyword evidence="2" id="KW-1185">Reference proteome</keyword>
<dbReference type="EMBL" id="RBLC01000001">
    <property type="protein sequence ID" value="RKS26192.1"/>
    <property type="molecule type" value="Genomic_DNA"/>
</dbReference>
<organism evidence="1 2">
    <name type="scientific">Flavobacterium endophyticum</name>
    <dbReference type="NCBI Taxonomy" id="1540163"/>
    <lineage>
        <taxon>Bacteria</taxon>
        <taxon>Pseudomonadati</taxon>
        <taxon>Bacteroidota</taxon>
        <taxon>Flavobacteriia</taxon>
        <taxon>Flavobacteriales</taxon>
        <taxon>Flavobacteriaceae</taxon>
        <taxon>Flavobacterium</taxon>
    </lineage>
</organism>
<dbReference type="AlphaFoldDB" id="A0A495MM99"/>
<sequence>MKYKYSIVIIIVLLIIASIIQNKNSDKEKKVSHLMSNNIKFSGIITDLKISKNHTFGVITLKINETNDKKFNPIINEKYLFPYAIKDSVAEIYTTVSDILKRGDSVKVDSDNKEVVFSNKNGILYLGQIYITSVKRDIEFVKENSILIK</sequence>
<accession>A0A495MM99</accession>
<dbReference type="OrthoDB" id="1361727at2"/>
<name>A0A495MM99_9FLAO</name>
<dbReference type="Proteomes" id="UP000277579">
    <property type="component" value="Unassembled WGS sequence"/>
</dbReference>
<gene>
    <name evidence="1" type="ORF">CLV94_1249</name>
</gene>
<evidence type="ECO:0000313" key="1">
    <source>
        <dbReference type="EMBL" id="RKS26192.1"/>
    </source>
</evidence>
<proteinExistence type="predicted"/>
<reference evidence="1 2" key="1">
    <citation type="submission" date="2018-10" db="EMBL/GenBank/DDBJ databases">
        <title>Genomic Encyclopedia of Archaeal and Bacterial Type Strains, Phase II (KMG-II): from individual species to whole genera.</title>
        <authorList>
            <person name="Goeker M."/>
        </authorList>
    </citation>
    <scope>NUCLEOTIDE SEQUENCE [LARGE SCALE GENOMIC DNA]</scope>
    <source>
        <strain evidence="1 2">DSM 29537</strain>
    </source>
</reference>
<comment type="caution">
    <text evidence="1">The sequence shown here is derived from an EMBL/GenBank/DDBJ whole genome shotgun (WGS) entry which is preliminary data.</text>
</comment>
<dbReference type="RefSeq" id="WP_147406593.1">
    <property type="nucleotide sequence ID" value="NZ_RBLC01000001.1"/>
</dbReference>
<protein>
    <submittedName>
        <fullName evidence="1">Uncharacterized protein</fullName>
    </submittedName>
</protein>